<accession>A0A1I2C7P6</accession>
<dbReference type="Proteomes" id="UP000183410">
    <property type="component" value="Unassembled WGS sequence"/>
</dbReference>
<reference evidence="2" key="1">
    <citation type="submission" date="2016-10" db="EMBL/GenBank/DDBJ databases">
        <authorList>
            <person name="Varghese N."/>
            <person name="Submissions S."/>
        </authorList>
    </citation>
    <scope>NUCLEOTIDE SEQUENCE [LARGE SCALE GENOMIC DNA]</scope>
    <source>
        <strain evidence="2">CGMCC 1.10223</strain>
    </source>
</reference>
<dbReference type="RefSeq" id="WP_046233407.1">
    <property type="nucleotide sequence ID" value="NZ_FONN01000004.1"/>
</dbReference>
<dbReference type="GO" id="GO:0032259">
    <property type="term" value="P:methylation"/>
    <property type="evidence" value="ECO:0007669"/>
    <property type="project" value="UniProtKB-KW"/>
</dbReference>
<evidence type="ECO:0000313" key="2">
    <source>
        <dbReference type="Proteomes" id="UP000183410"/>
    </source>
</evidence>
<protein>
    <submittedName>
        <fullName evidence="1">O-methyltransferase</fullName>
    </submittedName>
</protein>
<dbReference type="PANTHER" id="PTHR40036">
    <property type="entry name" value="MACROCIN O-METHYLTRANSFERASE"/>
    <property type="match status" value="1"/>
</dbReference>
<organism evidence="1 2">
    <name type="scientific">Paenibacillus algorifonticola</name>
    <dbReference type="NCBI Taxonomy" id="684063"/>
    <lineage>
        <taxon>Bacteria</taxon>
        <taxon>Bacillati</taxon>
        <taxon>Bacillota</taxon>
        <taxon>Bacilli</taxon>
        <taxon>Bacillales</taxon>
        <taxon>Paenibacillaceae</taxon>
        <taxon>Paenibacillus</taxon>
    </lineage>
</organism>
<dbReference type="EMBL" id="FONN01000004">
    <property type="protein sequence ID" value="SFE63843.1"/>
    <property type="molecule type" value="Genomic_DNA"/>
</dbReference>
<dbReference type="Pfam" id="PF05711">
    <property type="entry name" value="TylF"/>
    <property type="match status" value="1"/>
</dbReference>
<dbReference type="AlphaFoldDB" id="A0A1I2C7P6"/>
<dbReference type="OrthoDB" id="149130at2"/>
<keyword evidence="2" id="KW-1185">Reference proteome</keyword>
<dbReference type="Gene3D" id="3.40.50.150">
    <property type="entry name" value="Vaccinia Virus protein VP39"/>
    <property type="match status" value="1"/>
</dbReference>
<evidence type="ECO:0000313" key="1">
    <source>
        <dbReference type="EMBL" id="SFE63843.1"/>
    </source>
</evidence>
<sequence length="242" mass="27521">MSNNTPKEMYLEMLKKAILFEIWLEHEPGATKENRFQGLDWPLIAHSMIGRIRMNHLHQLMNAVVNNNIEGDFIETGVWRGGTCIFMRGFLKVNGITNRKVIVADSFEGLPEPEARCPIDETSKFHEQDFLRVSLPEVISNFQKYDLYDDGIIFLKGWFKDTLPTAPTNKIAIARLDGDMYSSTMDALTHLYPKVAIGGFIVIDDYSIGYCAAAVTDFRNAHHITDPLVTIDSTGVYWKKTK</sequence>
<dbReference type="GO" id="GO:0008168">
    <property type="term" value="F:methyltransferase activity"/>
    <property type="evidence" value="ECO:0007669"/>
    <property type="project" value="UniProtKB-KW"/>
</dbReference>
<name>A0A1I2C7P6_9BACL</name>
<gene>
    <name evidence="1" type="ORF">SAMN04487969_104303</name>
</gene>
<dbReference type="InterPro" id="IPR008884">
    <property type="entry name" value="TylF_MeTrfase"/>
</dbReference>
<proteinExistence type="predicted"/>
<keyword evidence="1" id="KW-0489">Methyltransferase</keyword>
<dbReference type="PANTHER" id="PTHR40036:SF1">
    <property type="entry name" value="MACROCIN O-METHYLTRANSFERASE"/>
    <property type="match status" value="1"/>
</dbReference>
<dbReference type="InterPro" id="IPR029063">
    <property type="entry name" value="SAM-dependent_MTases_sf"/>
</dbReference>
<keyword evidence="1" id="KW-0808">Transferase</keyword>